<name>A0A7V2T4L0_LEUMU</name>
<dbReference type="PANTHER" id="PTHR22935:SF95">
    <property type="entry name" value="BETA-LACTAMASE-LIKE 1-RELATED"/>
    <property type="match status" value="1"/>
</dbReference>
<keyword evidence="3" id="KW-0378">Hydrolase</keyword>
<dbReference type="InterPro" id="IPR051478">
    <property type="entry name" value="Beta-lactamase-like_AB/R"/>
</dbReference>
<dbReference type="Gene3D" id="3.40.710.10">
    <property type="entry name" value="DD-peptidase/beta-lactamase superfamily"/>
    <property type="match status" value="1"/>
</dbReference>
<evidence type="ECO:0000313" key="3">
    <source>
        <dbReference type="EMBL" id="HFC93221.1"/>
    </source>
</evidence>
<feature type="domain" description="Beta-lactamase-related" evidence="2">
    <location>
        <begin position="51"/>
        <end position="364"/>
    </location>
</feature>
<proteinExistence type="inferred from homology"/>
<dbReference type="GO" id="GO:0016787">
    <property type="term" value="F:hydrolase activity"/>
    <property type="evidence" value="ECO:0007669"/>
    <property type="project" value="UniProtKB-KW"/>
</dbReference>
<reference evidence="3" key="1">
    <citation type="journal article" date="2020" name="mSystems">
        <title>Genome- and Community-Level Interaction Insights into Carbon Utilization and Element Cycling Functions of Hydrothermarchaeota in Hydrothermal Sediment.</title>
        <authorList>
            <person name="Zhou Z."/>
            <person name="Liu Y."/>
            <person name="Xu W."/>
            <person name="Pan J."/>
            <person name="Luo Z.H."/>
            <person name="Li M."/>
        </authorList>
    </citation>
    <scope>NUCLEOTIDE SEQUENCE [LARGE SCALE GENOMIC DNA]</scope>
    <source>
        <strain evidence="3">HyVt-493</strain>
    </source>
</reference>
<dbReference type="Proteomes" id="UP000885750">
    <property type="component" value="Unassembled WGS sequence"/>
</dbReference>
<sequence length="595" mass="66893">MITKHLDKIGLTLILLGLSSCSNLPKKPASPVNLKAGDYRYLKKHMSWFINKEMRKKNVVGLSIALIDDQKIVWQQGFGFADREKQMKADAQTRYRAGSISKVFTSMVVMKLVEAGKMNLDQPLVRYLPEFKIKSRFGSTDKITLRTILTHHSGLPSDWADRMWAEKPLHFTKLVTAIKEEYTGYPVNKVLSYSNLAISLLGHAVQKVSGQNYSEHMRQTLLTPMNMHHSEFALGLTGKHAAKSYRDGKAVRELPLGKIPAGGLNTTVADLAQLAKMLNKQGKIANRQILSPQSIKTMFTVQNKNIPLDLGNKIGLAWFVDDRTLAGKERVYGHNGATIAHRAVFAVSEKSKLGIVILSNTDSTPILNIAKELLQTAWQAKYAKKLPVIEPKPLASPLKDSAMTGTYTTILGIINVIEKSSNRYQIKSKHGTFDLLPSKNGKLHLKYRLLGLFPIEVEKLKNVSLSVHKIDGYQVIVAERDQYRRIMGIKVEPKAISNAWRKRLGHYKIVNPQESDFTQIDSVLLKVENGFLIAQLNYADDSDTMVLTTVNDNEAIIEGLGRRQRETIRIITDKKGQEVIFYSGLRFKQSYVEKN</sequence>
<gene>
    <name evidence="3" type="ORF">ENJ51_10470</name>
</gene>
<dbReference type="SUPFAM" id="SSF56601">
    <property type="entry name" value="beta-lactamase/transpeptidase-like"/>
    <property type="match status" value="1"/>
</dbReference>
<protein>
    <submittedName>
        <fullName evidence="3">Class A beta-lactamase-related serine hydrolase</fullName>
    </submittedName>
</protein>
<dbReference type="InterPro" id="IPR012338">
    <property type="entry name" value="Beta-lactam/transpept-like"/>
</dbReference>
<organism evidence="3">
    <name type="scientific">Leucothrix mucor</name>
    <dbReference type="NCBI Taxonomy" id="45248"/>
    <lineage>
        <taxon>Bacteria</taxon>
        <taxon>Pseudomonadati</taxon>
        <taxon>Pseudomonadota</taxon>
        <taxon>Gammaproteobacteria</taxon>
        <taxon>Thiotrichales</taxon>
        <taxon>Thiotrichaceae</taxon>
        <taxon>Leucothrix</taxon>
    </lineage>
</organism>
<comment type="caution">
    <text evidence="3">The sequence shown here is derived from an EMBL/GenBank/DDBJ whole genome shotgun (WGS) entry which is preliminary data.</text>
</comment>
<dbReference type="EMBL" id="DRMS01000391">
    <property type="protein sequence ID" value="HFC93221.1"/>
    <property type="molecule type" value="Genomic_DNA"/>
</dbReference>
<dbReference type="PROSITE" id="PS51257">
    <property type="entry name" value="PROKAR_LIPOPROTEIN"/>
    <property type="match status" value="1"/>
</dbReference>
<evidence type="ECO:0000256" key="1">
    <source>
        <dbReference type="ARBA" id="ARBA00038473"/>
    </source>
</evidence>
<dbReference type="InterPro" id="IPR001466">
    <property type="entry name" value="Beta-lactam-related"/>
</dbReference>
<accession>A0A7V2T4L0</accession>
<dbReference type="Pfam" id="PF00144">
    <property type="entry name" value="Beta-lactamase"/>
    <property type="match status" value="1"/>
</dbReference>
<comment type="similarity">
    <text evidence="1">Belongs to the beta-lactamase family.</text>
</comment>
<dbReference type="PANTHER" id="PTHR22935">
    <property type="entry name" value="PENICILLIN-BINDING PROTEIN"/>
    <property type="match status" value="1"/>
</dbReference>
<dbReference type="AlphaFoldDB" id="A0A7V2T4L0"/>
<evidence type="ECO:0000259" key="2">
    <source>
        <dbReference type="Pfam" id="PF00144"/>
    </source>
</evidence>